<organism evidence="1 2">
    <name type="scientific">Cetraspora pellucida</name>
    <dbReference type="NCBI Taxonomy" id="1433469"/>
    <lineage>
        <taxon>Eukaryota</taxon>
        <taxon>Fungi</taxon>
        <taxon>Fungi incertae sedis</taxon>
        <taxon>Mucoromycota</taxon>
        <taxon>Glomeromycotina</taxon>
        <taxon>Glomeromycetes</taxon>
        <taxon>Diversisporales</taxon>
        <taxon>Gigasporaceae</taxon>
        <taxon>Cetraspora</taxon>
    </lineage>
</organism>
<protein>
    <submittedName>
        <fullName evidence="1">8300_t:CDS:1</fullName>
    </submittedName>
</protein>
<reference evidence="1" key="1">
    <citation type="submission" date="2021-06" db="EMBL/GenBank/DDBJ databases">
        <authorList>
            <person name="Kallberg Y."/>
            <person name="Tangrot J."/>
            <person name="Rosling A."/>
        </authorList>
    </citation>
    <scope>NUCLEOTIDE SEQUENCE</scope>
    <source>
        <strain evidence="1">28 12/20/2015</strain>
    </source>
</reference>
<comment type="caution">
    <text evidence="1">The sequence shown here is derived from an EMBL/GenBank/DDBJ whole genome shotgun (WGS) entry which is preliminary data.</text>
</comment>
<gene>
    <name evidence="1" type="ORF">SPELUC_LOCUS2312</name>
</gene>
<dbReference type="Proteomes" id="UP000789366">
    <property type="component" value="Unassembled WGS sequence"/>
</dbReference>
<accession>A0ACA9KQZ8</accession>
<evidence type="ECO:0000313" key="2">
    <source>
        <dbReference type="Proteomes" id="UP000789366"/>
    </source>
</evidence>
<keyword evidence="2" id="KW-1185">Reference proteome</keyword>
<feature type="non-terminal residue" evidence="1">
    <location>
        <position position="1"/>
    </location>
</feature>
<evidence type="ECO:0000313" key="1">
    <source>
        <dbReference type="EMBL" id="CAG8485340.1"/>
    </source>
</evidence>
<sequence>KNNHILSNDLFSLLVKANENLPDDEKLDHDELISQVKTILLSQVNVHILVSWTLHFLAKNFVHQDRLREELSNVFSDRDHHPTADEIDKLKFLDCVLKETLRLVPPVPSLVRKTTKDEIINGYFVPKETIISISLNAIHRDPLIWGDNADEFDPSRWLDTNLKSKLSIYNYLPFGAGLRGCIASRMAIANSKSILSVLIRNFKFKVVEGFNFKKKFVGIAKPLPGIDLWVSKVDK</sequence>
<name>A0ACA9KQZ8_9GLOM</name>
<dbReference type="EMBL" id="CAJVPW010001492">
    <property type="protein sequence ID" value="CAG8485340.1"/>
    <property type="molecule type" value="Genomic_DNA"/>
</dbReference>
<proteinExistence type="predicted"/>